<organism evidence="2 3">
    <name type="scientific">Candidatus Eisenbergiella merdavium</name>
    <dbReference type="NCBI Taxonomy" id="2838551"/>
    <lineage>
        <taxon>Bacteria</taxon>
        <taxon>Bacillati</taxon>
        <taxon>Bacillota</taxon>
        <taxon>Clostridia</taxon>
        <taxon>Lachnospirales</taxon>
        <taxon>Lachnospiraceae</taxon>
        <taxon>Eisenbergiella</taxon>
    </lineage>
</organism>
<comment type="caution">
    <text evidence="2">The sequence shown here is derived from an EMBL/GenBank/DDBJ whole genome shotgun (WGS) entry which is preliminary data.</text>
</comment>
<feature type="coiled-coil region" evidence="1">
    <location>
        <begin position="77"/>
        <end position="106"/>
    </location>
</feature>
<evidence type="ECO:0008006" key="4">
    <source>
        <dbReference type="Google" id="ProtNLM"/>
    </source>
</evidence>
<sequence length="141" mass="16209">MIYDGEKGDIISQYVAFTRIYNEQVRLHGRTREAVLETIRVCKDRDVLKEYLESREKEVVSIMMTLFDEEYILKTYIESERREAAEAAAEAAAEEAKQNAKQNARRIAGKLYQKGNSIEDIADILSISAKEVEEWLEGASR</sequence>
<accession>A0A9D2SP68</accession>
<name>A0A9D2SP68_9FIRM</name>
<evidence type="ECO:0000313" key="3">
    <source>
        <dbReference type="Proteomes" id="UP000823891"/>
    </source>
</evidence>
<protein>
    <recommendedName>
        <fullName evidence="4">Transposase</fullName>
    </recommendedName>
</protein>
<reference evidence="2" key="2">
    <citation type="submission" date="2021-04" db="EMBL/GenBank/DDBJ databases">
        <authorList>
            <person name="Gilroy R."/>
        </authorList>
    </citation>
    <scope>NUCLEOTIDE SEQUENCE</scope>
    <source>
        <strain evidence="2">USAMLcec2-132</strain>
    </source>
</reference>
<evidence type="ECO:0000256" key="1">
    <source>
        <dbReference type="SAM" id="Coils"/>
    </source>
</evidence>
<keyword evidence="1" id="KW-0175">Coiled coil</keyword>
<proteinExistence type="predicted"/>
<dbReference type="AlphaFoldDB" id="A0A9D2SP68"/>
<dbReference type="Proteomes" id="UP000823891">
    <property type="component" value="Unassembled WGS sequence"/>
</dbReference>
<reference evidence="2" key="1">
    <citation type="journal article" date="2021" name="PeerJ">
        <title>Extensive microbial diversity within the chicken gut microbiome revealed by metagenomics and culture.</title>
        <authorList>
            <person name="Gilroy R."/>
            <person name="Ravi A."/>
            <person name="Getino M."/>
            <person name="Pursley I."/>
            <person name="Horton D.L."/>
            <person name="Alikhan N.F."/>
            <person name="Baker D."/>
            <person name="Gharbi K."/>
            <person name="Hall N."/>
            <person name="Watson M."/>
            <person name="Adriaenssens E.M."/>
            <person name="Foster-Nyarko E."/>
            <person name="Jarju S."/>
            <person name="Secka A."/>
            <person name="Antonio M."/>
            <person name="Oren A."/>
            <person name="Chaudhuri R.R."/>
            <person name="La Ragione R."/>
            <person name="Hildebrand F."/>
            <person name="Pallen M.J."/>
        </authorList>
    </citation>
    <scope>NUCLEOTIDE SEQUENCE</scope>
    <source>
        <strain evidence="2">USAMLcec2-132</strain>
    </source>
</reference>
<evidence type="ECO:0000313" key="2">
    <source>
        <dbReference type="EMBL" id="HJC22172.1"/>
    </source>
</evidence>
<gene>
    <name evidence="2" type="ORF">H9761_00525</name>
</gene>
<dbReference type="EMBL" id="DWWS01000006">
    <property type="protein sequence ID" value="HJC22172.1"/>
    <property type="molecule type" value="Genomic_DNA"/>
</dbReference>